<dbReference type="GO" id="GO:0016020">
    <property type="term" value="C:membrane"/>
    <property type="evidence" value="ECO:0007669"/>
    <property type="project" value="GOC"/>
</dbReference>
<dbReference type="GO" id="GO:0046512">
    <property type="term" value="P:sphingosine biosynthetic process"/>
    <property type="evidence" value="ECO:0007669"/>
    <property type="project" value="TreeGrafter"/>
</dbReference>
<comment type="cofactor">
    <cofactor evidence="1">
        <name>pyridoxal 5'-phosphate</name>
        <dbReference type="ChEBI" id="CHEBI:597326"/>
    </cofactor>
</comment>
<proteinExistence type="inferred from homology"/>
<dbReference type="GO" id="GO:0030170">
    <property type="term" value="F:pyridoxal phosphate binding"/>
    <property type="evidence" value="ECO:0007669"/>
    <property type="project" value="InterPro"/>
</dbReference>
<evidence type="ECO:0000256" key="2">
    <source>
        <dbReference type="ARBA" id="ARBA00008392"/>
    </source>
</evidence>
<keyword evidence="7" id="KW-1185">Reference proteome</keyword>
<comment type="similarity">
    <text evidence="2">Belongs to the class-II pyridoxal-phosphate-dependent aminotransferase family.</text>
</comment>
<evidence type="ECO:0000256" key="3">
    <source>
        <dbReference type="ARBA" id="ARBA00022679"/>
    </source>
</evidence>
<name>A0A183U011_TOXCA</name>
<dbReference type="EMBL" id="UYWY01001552">
    <property type="protein sequence ID" value="VDM26906.1"/>
    <property type="molecule type" value="Genomic_DNA"/>
</dbReference>
<evidence type="ECO:0000313" key="8">
    <source>
        <dbReference type="WBParaSite" id="TCNE_0000183101-mRNA-1"/>
    </source>
</evidence>
<keyword evidence="4" id="KW-0012">Acyltransferase</keyword>
<dbReference type="InterPro" id="IPR050087">
    <property type="entry name" value="AON_synthase_class-II"/>
</dbReference>
<dbReference type="InterPro" id="IPR015421">
    <property type="entry name" value="PyrdxlP-dep_Trfase_major"/>
</dbReference>
<feature type="domain" description="Aminotransferase class I/classII large" evidence="5">
    <location>
        <begin position="2"/>
        <end position="127"/>
    </location>
</feature>
<dbReference type="Proteomes" id="UP000050794">
    <property type="component" value="Unassembled WGS sequence"/>
</dbReference>
<dbReference type="Gene3D" id="3.40.640.10">
    <property type="entry name" value="Type I PLP-dependent aspartate aminotransferase-like (Major domain)"/>
    <property type="match status" value="1"/>
</dbReference>
<keyword evidence="3" id="KW-0808">Transferase</keyword>
<evidence type="ECO:0000313" key="6">
    <source>
        <dbReference type="EMBL" id="VDM26906.1"/>
    </source>
</evidence>
<gene>
    <name evidence="6" type="ORF">TCNE_LOCUS1831</name>
</gene>
<reference evidence="8" key="1">
    <citation type="submission" date="2016-06" db="UniProtKB">
        <authorList>
            <consortium name="WormBaseParasite"/>
        </authorList>
    </citation>
    <scope>IDENTIFICATION</scope>
</reference>
<evidence type="ECO:0000313" key="7">
    <source>
        <dbReference type="Proteomes" id="UP000050794"/>
    </source>
</evidence>
<reference evidence="6 7" key="2">
    <citation type="submission" date="2018-11" db="EMBL/GenBank/DDBJ databases">
        <authorList>
            <consortium name="Pathogen Informatics"/>
        </authorList>
    </citation>
    <scope>NUCLEOTIDE SEQUENCE [LARGE SCALE GENOMIC DNA]</scope>
</reference>
<dbReference type="PANTHER" id="PTHR13693:SF54">
    <property type="entry name" value="SERINE PALMITOYLTRANSFERASE 3"/>
    <property type="match status" value="1"/>
</dbReference>
<dbReference type="Pfam" id="PF00155">
    <property type="entry name" value="Aminotran_1_2"/>
    <property type="match status" value="1"/>
</dbReference>
<dbReference type="GO" id="GO:0004758">
    <property type="term" value="F:serine C-palmitoyltransferase activity"/>
    <property type="evidence" value="ECO:0007669"/>
    <property type="project" value="TreeGrafter"/>
</dbReference>
<evidence type="ECO:0000256" key="1">
    <source>
        <dbReference type="ARBA" id="ARBA00001933"/>
    </source>
</evidence>
<evidence type="ECO:0000256" key="4">
    <source>
        <dbReference type="ARBA" id="ARBA00023315"/>
    </source>
</evidence>
<dbReference type="InterPro" id="IPR004839">
    <property type="entry name" value="Aminotransferase_I/II_large"/>
</dbReference>
<evidence type="ECO:0000259" key="5">
    <source>
        <dbReference type="Pfam" id="PF00155"/>
    </source>
</evidence>
<dbReference type="InterPro" id="IPR015424">
    <property type="entry name" value="PyrdxlP-dep_Trfase"/>
</dbReference>
<dbReference type="GO" id="GO:0046513">
    <property type="term" value="P:ceramide biosynthetic process"/>
    <property type="evidence" value="ECO:0007669"/>
    <property type="project" value="TreeGrafter"/>
</dbReference>
<dbReference type="WBParaSite" id="TCNE_0000183101-mRNA-1">
    <property type="protein sequence ID" value="TCNE_0000183101-mRNA-1"/>
    <property type="gene ID" value="TCNE_0000183101"/>
</dbReference>
<dbReference type="AlphaFoldDB" id="A0A183U011"/>
<sequence length="128" mass="14056">MIAQFLGVEDAICFPMGFSTNSMNISAFVDKDCLILSDQLNHASLVLGSRQSGAAIVVFKHNDVSDMDKKLLDAVSLKRSEGSSFKKILIVIEGVYSMEGTIVNLPAFIEVKKRRKAYLFLDEAHSIG</sequence>
<organism evidence="7 8">
    <name type="scientific">Toxocara canis</name>
    <name type="common">Canine roundworm</name>
    <dbReference type="NCBI Taxonomy" id="6265"/>
    <lineage>
        <taxon>Eukaryota</taxon>
        <taxon>Metazoa</taxon>
        <taxon>Ecdysozoa</taxon>
        <taxon>Nematoda</taxon>
        <taxon>Chromadorea</taxon>
        <taxon>Rhabditida</taxon>
        <taxon>Spirurina</taxon>
        <taxon>Ascaridomorpha</taxon>
        <taxon>Ascaridoidea</taxon>
        <taxon>Toxocaridae</taxon>
        <taxon>Toxocara</taxon>
    </lineage>
</organism>
<dbReference type="SUPFAM" id="SSF53383">
    <property type="entry name" value="PLP-dependent transferases"/>
    <property type="match status" value="1"/>
</dbReference>
<protein>
    <submittedName>
        <fullName evidence="8">Aminotran_1_2 domain-containing protein</fullName>
    </submittedName>
</protein>
<dbReference type="PANTHER" id="PTHR13693">
    <property type="entry name" value="CLASS II AMINOTRANSFERASE/8-AMINO-7-OXONONANOATE SYNTHASE"/>
    <property type="match status" value="1"/>
</dbReference>
<accession>A0A183U011</accession>
<dbReference type="GO" id="GO:0017059">
    <property type="term" value="C:serine palmitoyltransferase complex"/>
    <property type="evidence" value="ECO:0007669"/>
    <property type="project" value="TreeGrafter"/>
</dbReference>